<sequence>MGCTQSKVQNQECVWRCRQRKRFVKGALSSRNALAAAYAGYFGSLRNCSSAFRDFADAEFGSQHLSSSPPGAASSSSSPVPVKIIRSFKALEATPSAPVTVVLSPPHTNQREYLEYLYNDAPPPGLYSNVPVPSSSPPAPYHPEPIYQEDVYSPPTTPLNGGWDIFDLFRPPPAQMHYQELRRSKNEYRKQVFDYDDMPALEEDDSFPQVKVRQKKTEDYSDLEKEEMEVPDMATSSKVSSLQSEENIEPTVKVAQYEKELPEVLKEIDENFLKASAAAKEVCRLLEVNKIHHHSNFSDSKGFSDQSSRFLSSVSRGYWSPKTPLSWTSASEDSTTEETSSAGGSHVVTLDRLYAWEKKLYEQMKETEVLKVEFEKQCKRFRNLDAKGEGYEKIDKTRAVIKSLESEMMVAVEAIEKTSLAIRRMTEEELYPQLMDLLEGLAHMWKEVSECHQRQKFAVLSIRVPNISMEETSKSQRQATLQLQAALDVWQLTSSSISRTQIQYLENLLGWLNSIFKYERDPKYKGSALSSMSPRIYQLCKQWKEALDKLDEKPALDALKSFTSHLQDMIEKQNEEASIQKNIRFLSKELKRKITALNNAQNKYGELAVVQEDDSAGGKVIMNSPVSEKKAAVHALKQSLEREQEKFTRVMQATRYQTFHTLKDGLPELFSAVSDFASSCSQTYQEIRSQARNGKLTE</sequence>
<protein>
    <submittedName>
        <fullName evidence="1">Uncharacterized protein</fullName>
    </submittedName>
</protein>
<organism evidence="1 2">
    <name type="scientific">Diphasiastrum complanatum</name>
    <name type="common">Issler's clubmoss</name>
    <name type="synonym">Lycopodium complanatum</name>
    <dbReference type="NCBI Taxonomy" id="34168"/>
    <lineage>
        <taxon>Eukaryota</taxon>
        <taxon>Viridiplantae</taxon>
        <taxon>Streptophyta</taxon>
        <taxon>Embryophyta</taxon>
        <taxon>Tracheophyta</taxon>
        <taxon>Lycopodiopsida</taxon>
        <taxon>Lycopodiales</taxon>
        <taxon>Lycopodiaceae</taxon>
        <taxon>Lycopodioideae</taxon>
        <taxon>Diphasiastrum</taxon>
    </lineage>
</organism>
<reference evidence="2" key="1">
    <citation type="journal article" date="2024" name="Proc. Natl. Acad. Sci. U.S.A.">
        <title>Extraordinary preservation of gene collinearity over three hundred million years revealed in homosporous lycophytes.</title>
        <authorList>
            <person name="Li C."/>
            <person name="Wickell D."/>
            <person name="Kuo L.Y."/>
            <person name="Chen X."/>
            <person name="Nie B."/>
            <person name="Liao X."/>
            <person name="Peng D."/>
            <person name="Ji J."/>
            <person name="Jenkins J."/>
            <person name="Williams M."/>
            <person name="Shu S."/>
            <person name="Plott C."/>
            <person name="Barry K."/>
            <person name="Rajasekar S."/>
            <person name="Grimwood J."/>
            <person name="Han X."/>
            <person name="Sun S."/>
            <person name="Hou Z."/>
            <person name="He W."/>
            <person name="Dai G."/>
            <person name="Sun C."/>
            <person name="Schmutz J."/>
            <person name="Leebens-Mack J.H."/>
            <person name="Li F.W."/>
            <person name="Wang L."/>
        </authorList>
    </citation>
    <scope>NUCLEOTIDE SEQUENCE [LARGE SCALE GENOMIC DNA]</scope>
    <source>
        <strain evidence="2">cv. PW_Plant_1</strain>
    </source>
</reference>
<dbReference type="Proteomes" id="UP001162992">
    <property type="component" value="Chromosome 5"/>
</dbReference>
<accession>A0ACC2DTH7</accession>
<dbReference type="EMBL" id="CM055096">
    <property type="protein sequence ID" value="KAJ7557511.1"/>
    <property type="molecule type" value="Genomic_DNA"/>
</dbReference>
<comment type="caution">
    <text evidence="1">The sequence shown here is derived from an EMBL/GenBank/DDBJ whole genome shotgun (WGS) entry which is preliminary data.</text>
</comment>
<evidence type="ECO:0000313" key="2">
    <source>
        <dbReference type="Proteomes" id="UP001162992"/>
    </source>
</evidence>
<name>A0ACC2DTH7_DIPCM</name>
<gene>
    <name evidence="1" type="ORF">O6H91_05G129500</name>
</gene>
<proteinExistence type="predicted"/>
<evidence type="ECO:0000313" key="1">
    <source>
        <dbReference type="EMBL" id="KAJ7557511.1"/>
    </source>
</evidence>
<keyword evidence="2" id="KW-1185">Reference proteome</keyword>